<organism evidence="2 3">
    <name type="scientific">Morchella conica CCBAS932</name>
    <dbReference type="NCBI Taxonomy" id="1392247"/>
    <lineage>
        <taxon>Eukaryota</taxon>
        <taxon>Fungi</taxon>
        <taxon>Dikarya</taxon>
        <taxon>Ascomycota</taxon>
        <taxon>Pezizomycotina</taxon>
        <taxon>Pezizomycetes</taxon>
        <taxon>Pezizales</taxon>
        <taxon>Morchellaceae</taxon>
        <taxon>Morchella</taxon>
    </lineage>
</organism>
<gene>
    <name evidence="2" type="ORF">P167DRAFT_606914</name>
</gene>
<dbReference type="OrthoDB" id="5409477at2759"/>
<keyword evidence="3" id="KW-1185">Reference proteome</keyword>
<protein>
    <submittedName>
        <fullName evidence="2">Uncharacterized protein</fullName>
    </submittedName>
</protein>
<accession>A0A3N4KK91</accession>
<dbReference type="Proteomes" id="UP000277580">
    <property type="component" value="Unassembled WGS sequence"/>
</dbReference>
<evidence type="ECO:0000313" key="3">
    <source>
        <dbReference type="Proteomes" id="UP000277580"/>
    </source>
</evidence>
<evidence type="ECO:0000256" key="1">
    <source>
        <dbReference type="SAM" id="MobiDB-lite"/>
    </source>
</evidence>
<proteinExistence type="predicted"/>
<sequence>MDPNCAICDGPPKNRCDCEFRTLVHAVEESEQRVLEPMYDEIRTWVTTQARAAIHRDFRAREARRKTAYERWLLDYGARAPRWQREEMAFSLQRAISEDWKAAVERYPEVLDYYYGEVKWSTRSGGEERRPGGGGGGGGSSRTSRRREVWQG</sequence>
<name>A0A3N4KK91_9PEZI</name>
<reference evidence="2 3" key="1">
    <citation type="journal article" date="2018" name="Nat. Ecol. Evol.">
        <title>Pezizomycetes genomes reveal the molecular basis of ectomycorrhizal truffle lifestyle.</title>
        <authorList>
            <person name="Murat C."/>
            <person name="Payen T."/>
            <person name="Noel B."/>
            <person name="Kuo A."/>
            <person name="Morin E."/>
            <person name="Chen J."/>
            <person name="Kohler A."/>
            <person name="Krizsan K."/>
            <person name="Balestrini R."/>
            <person name="Da Silva C."/>
            <person name="Montanini B."/>
            <person name="Hainaut M."/>
            <person name="Levati E."/>
            <person name="Barry K.W."/>
            <person name="Belfiori B."/>
            <person name="Cichocki N."/>
            <person name="Clum A."/>
            <person name="Dockter R.B."/>
            <person name="Fauchery L."/>
            <person name="Guy J."/>
            <person name="Iotti M."/>
            <person name="Le Tacon F."/>
            <person name="Lindquist E.A."/>
            <person name="Lipzen A."/>
            <person name="Malagnac F."/>
            <person name="Mello A."/>
            <person name="Molinier V."/>
            <person name="Miyauchi S."/>
            <person name="Poulain J."/>
            <person name="Riccioni C."/>
            <person name="Rubini A."/>
            <person name="Sitrit Y."/>
            <person name="Splivallo R."/>
            <person name="Traeger S."/>
            <person name="Wang M."/>
            <person name="Zifcakova L."/>
            <person name="Wipf D."/>
            <person name="Zambonelli A."/>
            <person name="Paolocci F."/>
            <person name="Nowrousian M."/>
            <person name="Ottonello S."/>
            <person name="Baldrian P."/>
            <person name="Spatafora J.W."/>
            <person name="Henrissat B."/>
            <person name="Nagy L.G."/>
            <person name="Aury J.M."/>
            <person name="Wincker P."/>
            <person name="Grigoriev I.V."/>
            <person name="Bonfante P."/>
            <person name="Martin F.M."/>
        </authorList>
    </citation>
    <scope>NUCLEOTIDE SEQUENCE [LARGE SCALE GENOMIC DNA]</scope>
    <source>
        <strain evidence="2 3">CCBAS932</strain>
    </source>
</reference>
<evidence type="ECO:0000313" key="2">
    <source>
        <dbReference type="EMBL" id="RPB10984.1"/>
    </source>
</evidence>
<dbReference type="InParanoid" id="A0A3N4KK91"/>
<feature type="region of interest" description="Disordered" evidence="1">
    <location>
        <begin position="122"/>
        <end position="152"/>
    </location>
</feature>
<dbReference type="EMBL" id="ML119139">
    <property type="protein sequence ID" value="RPB10984.1"/>
    <property type="molecule type" value="Genomic_DNA"/>
</dbReference>
<dbReference type="AlphaFoldDB" id="A0A3N4KK91"/>